<dbReference type="PATRIC" id="fig|1330330.3.peg.1948"/>
<sequence>MRIEIRHKRENEEVKSIITEEIDRLLKNFSGYSEKVEKQWRGDVLIIFSEVMGSRINGTVTINDKWVILDFKLPIFALPFKEKIKKTITQRLKELLES</sequence>
<dbReference type="Pfam" id="PF09650">
    <property type="entry name" value="PHA_gran_rgn"/>
    <property type="match status" value="1"/>
</dbReference>
<evidence type="ECO:0000313" key="1">
    <source>
        <dbReference type="EMBL" id="AKI98032.1"/>
    </source>
</evidence>
<name>A0A0G2Z8Z5_9BACT</name>
<dbReference type="AlphaFoldDB" id="A0A0G2Z8Z5"/>
<dbReference type="InterPro" id="IPR013433">
    <property type="entry name" value="PHA_gran_rgn"/>
</dbReference>
<protein>
    <recommendedName>
        <fullName evidence="3">Polyhydroxyalkanoic acid system protein</fullName>
    </recommendedName>
</protein>
<proteinExistence type="predicted"/>
<dbReference type="RefSeq" id="WP_047755167.1">
    <property type="nucleotide sequence ID" value="NZ_CAJUHA010000001.1"/>
</dbReference>
<dbReference type="KEGG" id="kpf:IX53_09560"/>
<gene>
    <name evidence="1" type="ORF">IX53_09560</name>
</gene>
<organism evidence="1 2">
    <name type="scientific">Kosmotoga pacifica</name>
    <dbReference type="NCBI Taxonomy" id="1330330"/>
    <lineage>
        <taxon>Bacteria</taxon>
        <taxon>Thermotogati</taxon>
        <taxon>Thermotogota</taxon>
        <taxon>Thermotogae</taxon>
        <taxon>Kosmotogales</taxon>
        <taxon>Kosmotogaceae</taxon>
        <taxon>Kosmotoga</taxon>
    </lineage>
</organism>
<keyword evidence="2" id="KW-1185">Reference proteome</keyword>
<evidence type="ECO:0000313" key="2">
    <source>
        <dbReference type="Proteomes" id="UP000035159"/>
    </source>
</evidence>
<dbReference type="EMBL" id="CP011232">
    <property type="protein sequence ID" value="AKI98032.1"/>
    <property type="molecule type" value="Genomic_DNA"/>
</dbReference>
<dbReference type="Proteomes" id="UP000035159">
    <property type="component" value="Chromosome"/>
</dbReference>
<reference evidence="1 2" key="1">
    <citation type="submission" date="2015-04" db="EMBL/GenBank/DDBJ databases">
        <title>Complete Genome Sequence of Kosmotoga pacifica SLHLJ1.</title>
        <authorList>
            <person name="Jiang L.J."/>
            <person name="Shao Z.Z."/>
            <person name="Jebbar M."/>
        </authorList>
    </citation>
    <scope>NUCLEOTIDE SEQUENCE [LARGE SCALE GENOMIC DNA]</scope>
    <source>
        <strain evidence="1 2">SLHLJ1</strain>
    </source>
</reference>
<accession>A0A0G2Z8Z5</accession>
<evidence type="ECO:0008006" key="3">
    <source>
        <dbReference type="Google" id="ProtNLM"/>
    </source>
</evidence>
<dbReference type="STRING" id="1330330.IX53_09560"/>